<dbReference type="RefSeq" id="WP_377006900.1">
    <property type="nucleotide sequence ID" value="NZ_JBHSLV010000008.1"/>
</dbReference>
<evidence type="ECO:0000313" key="2">
    <source>
        <dbReference type="EMBL" id="MFC5392182.1"/>
    </source>
</evidence>
<comment type="caution">
    <text evidence="2">The sequence shown here is derived from an EMBL/GenBank/DDBJ whole genome shotgun (WGS) entry which is preliminary data.</text>
</comment>
<sequence length="365" mass="39494">MTSLVETHARMERLLALLPERTPSEGTMRQYRGVHERMRRAGCYDPMACACPASYNRARAALHFCARETLLRLKADLEARSRAGERKAASLTAEALALYLDRVEPAILAHPPCADPDYRAASPFRAKPDAPRRGAGSKKHSLKDKPADWREQVFAATPETSPYKAAIAAMCLSTCRVGEYAETIRDQQYSPGVRVIKRDGFLEIFTIAQKSHGGKYGLSMSGVTVAIAQGGAPAAHLATMCDEAGGAIEIAVESTEGLRKAVGRIAARLGFSNVSPNSFRAQCIADGKVTLPNAEMVAAGAGHCSIRSQSRYGRAEHGRRGGGGLVGTFSERQPRPASVERMVRFEAMRLTRAIERGRAPPRFAA</sequence>
<name>A0ABW0H4M9_9HYPH</name>
<proteinExistence type="predicted"/>
<dbReference type="Proteomes" id="UP001596104">
    <property type="component" value="Unassembled WGS sequence"/>
</dbReference>
<evidence type="ECO:0000256" key="1">
    <source>
        <dbReference type="SAM" id="MobiDB-lite"/>
    </source>
</evidence>
<dbReference type="EMBL" id="JBHSLV010000008">
    <property type="protein sequence ID" value="MFC5392182.1"/>
    <property type="molecule type" value="Genomic_DNA"/>
</dbReference>
<feature type="region of interest" description="Disordered" evidence="1">
    <location>
        <begin position="312"/>
        <end position="331"/>
    </location>
</feature>
<organism evidence="2 3">
    <name type="scientific">Bosea vestrisii</name>
    <dbReference type="NCBI Taxonomy" id="151416"/>
    <lineage>
        <taxon>Bacteria</taxon>
        <taxon>Pseudomonadati</taxon>
        <taxon>Pseudomonadota</taxon>
        <taxon>Alphaproteobacteria</taxon>
        <taxon>Hyphomicrobiales</taxon>
        <taxon>Boseaceae</taxon>
        <taxon>Bosea</taxon>
    </lineage>
</organism>
<feature type="region of interest" description="Disordered" evidence="1">
    <location>
        <begin position="120"/>
        <end position="144"/>
    </location>
</feature>
<accession>A0ABW0H4M9</accession>
<reference evidence="3" key="1">
    <citation type="journal article" date="2019" name="Int. J. Syst. Evol. Microbiol.">
        <title>The Global Catalogue of Microorganisms (GCM) 10K type strain sequencing project: providing services to taxonomists for standard genome sequencing and annotation.</title>
        <authorList>
            <consortium name="The Broad Institute Genomics Platform"/>
            <consortium name="The Broad Institute Genome Sequencing Center for Infectious Disease"/>
            <person name="Wu L."/>
            <person name="Ma J."/>
        </authorList>
    </citation>
    <scope>NUCLEOTIDE SEQUENCE [LARGE SCALE GENOMIC DNA]</scope>
    <source>
        <strain evidence="3">CGMCC 1.16326</strain>
    </source>
</reference>
<protein>
    <submittedName>
        <fullName evidence="2">Uncharacterized protein</fullName>
    </submittedName>
</protein>
<evidence type="ECO:0000313" key="3">
    <source>
        <dbReference type="Proteomes" id="UP001596104"/>
    </source>
</evidence>
<keyword evidence="3" id="KW-1185">Reference proteome</keyword>
<gene>
    <name evidence="2" type="ORF">ACFPPC_05945</name>
</gene>